<evidence type="ECO:0000313" key="3">
    <source>
        <dbReference type="RefSeq" id="XP_026191963.1"/>
    </source>
</evidence>
<reference evidence="3" key="1">
    <citation type="submission" date="2025-08" db="UniProtKB">
        <authorList>
            <consortium name="RefSeq"/>
        </authorList>
    </citation>
    <scope>IDENTIFICATION</scope>
</reference>
<organism evidence="2 3">
    <name type="scientific">Cyclospora cayetanensis</name>
    <dbReference type="NCBI Taxonomy" id="88456"/>
    <lineage>
        <taxon>Eukaryota</taxon>
        <taxon>Sar</taxon>
        <taxon>Alveolata</taxon>
        <taxon>Apicomplexa</taxon>
        <taxon>Conoidasida</taxon>
        <taxon>Coccidia</taxon>
        <taxon>Eucoccidiorida</taxon>
        <taxon>Eimeriorina</taxon>
        <taxon>Eimeriidae</taxon>
        <taxon>Cyclospora</taxon>
    </lineage>
</organism>
<accession>A0A6P6RVS1</accession>
<name>A0A6P6RVS1_9EIME</name>
<dbReference type="RefSeq" id="XP_026191963.1">
    <property type="nucleotide sequence ID" value="XM_026336178.1"/>
</dbReference>
<proteinExistence type="predicted"/>
<feature type="region of interest" description="Disordered" evidence="1">
    <location>
        <begin position="763"/>
        <end position="783"/>
    </location>
</feature>
<dbReference type="Proteomes" id="UP000515125">
    <property type="component" value="Unplaced"/>
</dbReference>
<evidence type="ECO:0000313" key="2">
    <source>
        <dbReference type="Proteomes" id="UP000515125"/>
    </source>
</evidence>
<feature type="compositionally biased region" description="Basic and acidic residues" evidence="1">
    <location>
        <begin position="682"/>
        <end position="691"/>
    </location>
</feature>
<dbReference type="GeneID" id="34623086"/>
<keyword evidence="2" id="KW-1185">Reference proteome</keyword>
<feature type="region of interest" description="Disordered" evidence="1">
    <location>
        <begin position="677"/>
        <end position="704"/>
    </location>
</feature>
<gene>
    <name evidence="3" type="primary">LOC34623086</name>
</gene>
<sequence length="783" mass="85359">MTERVEILREGSCSVLDGTPQDADRGAVTHTASGVCEFFDIATDFEDAESAKPAYQEEKAEMPVPCSLRMPASTTSGSGQESECDASTKFHELHSAQPLDTNCPIGKTEDLYFVHSGSSLATQIQALVCTEIRTFQGSQRGLRQLLATVCGHARSVRALKQHYARSASIVWLQVNHALPICKAQCIRLKQARQVYLSVLHSLEKLQSGAESNGREVRMGASQYYNNIIKDLLELDGLRCTAERISNEMHLRDQAELSEMHQESRLFDFQALLEALHQSYPPGAKMARLLLERVTEAAATNTCSCTSCSHCAKAKLSEKHQRSQDSTSTAAHCLTLVGPPMISIGKCLIYIGPRAAYLYEDSAMRDLHYTQEPLLRLFEIERKLSAQLNAELKHVVLLIRLAANLASASAHLEKFVGSLVGMPSLEGTAFGAFGTKQKRCIRQLDHSFMQANSCSRCPPAPCFWSSACASLKYPARARWRLARRGVAVHKGALLRAIDLPISTVQDDSQCATLGTSHAPLRLLSSTVLASVRQGKGGSTCKSQARACTSCYGTILNEEEMQPKVTCIRASASPAQVSDDVAQCTDNSFLTSSAATHGVSGRILRSERRALNLVGQRRSQSVPPRAPGCKWRGRVYSSTASVEAAPGVNRPRTPVPRGLGKPQAVRALGARCFSNAKSANTPEVLKDPSESKASRAGKRKVERALGDPVKQRRLKLASWLKAATRAVHALSTGLSNKCYDILNSSRLTESSKALKKPAGFIEEITLPDSHSKSTRSHKLHQRTRA</sequence>
<evidence type="ECO:0000256" key="1">
    <source>
        <dbReference type="SAM" id="MobiDB-lite"/>
    </source>
</evidence>
<feature type="compositionally biased region" description="Basic residues" evidence="1">
    <location>
        <begin position="770"/>
        <end position="783"/>
    </location>
</feature>
<dbReference type="OrthoDB" id="10594191at2759"/>
<dbReference type="AlphaFoldDB" id="A0A6P6RVS1"/>
<protein>
    <submittedName>
        <fullName evidence="3">Uncharacterized protein LOC34623086</fullName>
    </submittedName>
</protein>